<keyword evidence="8" id="KW-1185">Reference proteome</keyword>
<evidence type="ECO:0000256" key="1">
    <source>
        <dbReference type="ARBA" id="ARBA00007664"/>
    </source>
</evidence>
<dbReference type="PROSITE" id="PS50240">
    <property type="entry name" value="TRYPSIN_DOM"/>
    <property type="match status" value="1"/>
</dbReference>
<dbReference type="AlphaFoldDB" id="A0A846N417"/>
<dbReference type="EMBL" id="JAASRM010000001">
    <property type="protein sequence ID" value="NIK89952.1"/>
    <property type="molecule type" value="Genomic_DNA"/>
</dbReference>
<evidence type="ECO:0000256" key="5">
    <source>
        <dbReference type="SAM" id="SignalP"/>
    </source>
</evidence>
<dbReference type="PROSITE" id="PS00134">
    <property type="entry name" value="TRYPSIN_HIS"/>
    <property type="match status" value="1"/>
</dbReference>
<evidence type="ECO:0000256" key="4">
    <source>
        <dbReference type="SAM" id="Phobius"/>
    </source>
</evidence>
<evidence type="ECO:0000313" key="7">
    <source>
        <dbReference type="EMBL" id="NIK89952.1"/>
    </source>
</evidence>
<proteinExistence type="inferred from homology"/>
<dbReference type="GO" id="GO:0004252">
    <property type="term" value="F:serine-type endopeptidase activity"/>
    <property type="evidence" value="ECO:0007669"/>
    <property type="project" value="InterPro"/>
</dbReference>
<sequence>MTKPYLPLFAAVLMSSASWASAIPATTSALKPIPTMVVSKESDMLKPGGGLNLSSPYLAGVGGTPGYEGVGTLMIKGDALKPGYATYCTGSLISPTLVVTAAHCVANPEVGTLKSIQFAVPNGRILHGVSPAPNPGPLDIAVGGAITTLPGWDIKTLGEDLAVVKLDAPMKGVPTYDLFRGDPMGRQFSVVGTGTSGWGAVGADSETGYLGGIWDLRKRVGENTFDEYASDFYDAFLNYYGIDLRIGGPDKGVLLYDFDSGLAQNDVFGLLCDIPDPALASLCVKQTGIAHEAGTAPGDSGGPLFVDGKIAGITSWGQTGAILSFDGQYIYCGGPKDIDVSFDVDSGSCTDSSFGEINGVTNISYYADYLDSVLAGKIAFQRVPEPASIALVLAGLAGFGAFRRKRK</sequence>
<dbReference type="InterPro" id="IPR043504">
    <property type="entry name" value="Peptidase_S1_PA_chymotrypsin"/>
</dbReference>
<feature type="chain" id="PRO_5032716751" description="Peptidase S1 domain-containing protein" evidence="5">
    <location>
        <begin position="23"/>
        <end position="407"/>
    </location>
</feature>
<keyword evidence="4" id="KW-1133">Transmembrane helix</keyword>
<dbReference type="InterPro" id="IPR001314">
    <property type="entry name" value="Peptidase_S1A"/>
</dbReference>
<dbReference type="Pfam" id="PF07589">
    <property type="entry name" value="PEP-CTERM"/>
    <property type="match status" value="1"/>
</dbReference>
<dbReference type="InterPro" id="IPR013424">
    <property type="entry name" value="Ice-binding_C"/>
</dbReference>
<dbReference type="Pfam" id="PF00089">
    <property type="entry name" value="Trypsin"/>
    <property type="match status" value="2"/>
</dbReference>
<dbReference type="NCBIfam" id="TIGR02595">
    <property type="entry name" value="PEP_CTERM"/>
    <property type="match status" value="1"/>
</dbReference>
<dbReference type="RefSeq" id="WP_208414911.1">
    <property type="nucleotide sequence ID" value="NZ_BAAADC010000001.1"/>
</dbReference>
<comment type="caution">
    <text evidence="7">The sequence shown here is derived from an EMBL/GenBank/DDBJ whole genome shotgun (WGS) entry which is preliminary data.</text>
</comment>
<reference evidence="7 8" key="1">
    <citation type="submission" date="2020-03" db="EMBL/GenBank/DDBJ databases">
        <title>Genomic Encyclopedia of Type Strains, Phase IV (KMG-IV): sequencing the most valuable type-strain genomes for metagenomic binning, comparative biology and taxonomic classification.</title>
        <authorList>
            <person name="Goeker M."/>
        </authorList>
    </citation>
    <scope>NUCLEOTIDE SEQUENCE [LARGE SCALE GENOMIC DNA]</scope>
    <source>
        <strain evidence="7 8">DSM 19867</strain>
    </source>
</reference>
<accession>A0A846N417</accession>
<name>A0A846N417_9PROT</name>
<gene>
    <name evidence="7" type="ORF">FHS83_003270</name>
</gene>
<keyword evidence="5" id="KW-0732">Signal</keyword>
<keyword evidence="3" id="KW-0645">Protease</keyword>
<dbReference type="Proteomes" id="UP000570514">
    <property type="component" value="Unassembled WGS sequence"/>
</dbReference>
<protein>
    <recommendedName>
        <fullName evidence="6">Peptidase S1 domain-containing protein</fullName>
    </recommendedName>
</protein>
<evidence type="ECO:0000259" key="6">
    <source>
        <dbReference type="PROSITE" id="PS50240"/>
    </source>
</evidence>
<dbReference type="PROSITE" id="PS00135">
    <property type="entry name" value="TRYPSIN_SER"/>
    <property type="match status" value="1"/>
</dbReference>
<dbReference type="InterPro" id="IPR018114">
    <property type="entry name" value="TRYPSIN_HIS"/>
</dbReference>
<dbReference type="Gene3D" id="2.40.10.10">
    <property type="entry name" value="Trypsin-like serine proteases"/>
    <property type="match status" value="2"/>
</dbReference>
<dbReference type="PRINTS" id="PR00722">
    <property type="entry name" value="CHYMOTRYPSIN"/>
</dbReference>
<dbReference type="InterPro" id="IPR022472">
    <property type="entry name" value="VPLPA-CTERM"/>
</dbReference>
<keyword evidence="4" id="KW-0812">Transmembrane</keyword>
<evidence type="ECO:0000256" key="2">
    <source>
        <dbReference type="ARBA" id="ARBA00023157"/>
    </source>
</evidence>
<evidence type="ECO:0000313" key="8">
    <source>
        <dbReference type="Proteomes" id="UP000570514"/>
    </source>
</evidence>
<feature type="signal peptide" evidence="5">
    <location>
        <begin position="1"/>
        <end position="22"/>
    </location>
</feature>
<dbReference type="InterPro" id="IPR001254">
    <property type="entry name" value="Trypsin_dom"/>
</dbReference>
<dbReference type="PANTHER" id="PTHR24276">
    <property type="entry name" value="POLYSERASE-RELATED"/>
    <property type="match status" value="1"/>
</dbReference>
<dbReference type="NCBIfam" id="TIGR03370">
    <property type="entry name" value="VPLPA-CTERM"/>
    <property type="match status" value="1"/>
</dbReference>
<organism evidence="7 8">
    <name type="scientific">Rhizomicrobium palustre</name>
    <dbReference type="NCBI Taxonomy" id="189966"/>
    <lineage>
        <taxon>Bacteria</taxon>
        <taxon>Pseudomonadati</taxon>
        <taxon>Pseudomonadota</taxon>
        <taxon>Alphaproteobacteria</taxon>
        <taxon>Micropepsales</taxon>
        <taxon>Micropepsaceae</taxon>
        <taxon>Rhizomicrobium</taxon>
    </lineage>
</organism>
<dbReference type="InterPro" id="IPR050430">
    <property type="entry name" value="Peptidase_S1"/>
</dbReference>
<dbReference type="InterPro" id="IPR009003">
    <property type="entry name" value="Peptidase_S1_PA"/>
</dbReference>
<evidence type="ECO:0000256" key="3">
    <source>
        <dbReference type="RuleBase" id="RU363034"/>
    </source>
</evidence>
<keyword evidence="2" id="KW-1015">Disulfide bond</keyword>
<dbReference type="SUPFAM" id="SSF50494">
    <property type="entry name" value="Trypsin-like serine proteases"/>
    <property type="match status" value="1"/>
</dbReference>
<dbReference type="PANTHER" id="PTHR24276:SF98">
    <property type="entry name" value="FI18310P1-RELATED"/>
    <property type="match status" value="1"/>
</dbReference>
<keyword evidence="3" id="KW-0720">Serine protease</keyword>
<dbReference type="InterPro" id="IPR033116">
    <property type="entry name" value="TRYPSIN_SER"/>
</dbReference>
<keyword evidence="4" id="KW-0472">Membrane</keyword>
<keyword evidence="3" id="KW-0378">Hydrolase</keyword>
<feature type="transmembrane region" description="Helical" evidence="4">
    <location>
        <begin position="386"/>
        <end position="402"/>
    </location>
</feature>
<dbReference type="SMART" id="SM00020">
    <property type="entry name" value="Tryp_SPc"/>
    <property type="match status" value="1"/>
</dbReference>
<comment type="similarity">
    <text evidence="1">Belongs to the peptidase S1 family.</text>
</comment>
<feature type="domain" description="Peptidase S1" evidence="6">
    <location>
        <begin position="60"/>
        <end position="375"/>
    </location>
</feature>
<dbReference type="GO" id="GO:0006508">
    <property type="term" value="P:proteolysis"/>
    <property type="evidence" value="ECO:0007669"/>
    <property type="project" value="UniProtKB-KW"/>
</dbReference>